<name>A0A1Y2CPP2_9FUNG</name>
<dbReference type="EMBL" id="MCGO01000010">
    <property type="protein sequence ID" value="ORY48953.1"/>
    <property type="molecule type" value="Genomic_DNA"/>
</dbReference>
<feature type="compositionally biased region" description="Pro residues" evidence="2">
    <location>
        <begin position="94"/>
        <end position="107"/>
    </location>
</feature>
<dbReference type="GO" id="GO:0016787">
    <property type="term" value="F:hydrolase activity"/>
    <property type="evidence" value="ECO:0007669"/>
    <property type="project" value="UniProtKB-KW"/>
</dbReference>
<organism evidence="3 4">
    <name type="scientific">Rhizoclosmatium globosum</name>
    <dbReference type="NCBI Taxonomy" id="329046"/>
    <lineage>
        <taxon>Eukaryota</taxon>
        <taxon>Fungi</taxon>
        <taxon>Fungi incertae sedis</taxon>
        <taxon>Chytridiomycota</taxon>
        <taxon>Chytridiomycota incertae sedis</taxon>
        <taxon>Chytridiomycetes</taxon>
        <taxon>Chytridiales</taxon>
        <taxon>Chytriomycetaceae</taxon>
        <taxon>Rhizoclosmatium</taxon>
    </lineage>
</organism>
<dbReference type="PANTHER" id="PTHR21314">
    <property type="entry name" value="QUEUOSINE 5'-PHOSPHATE N-GLYCOSYLASE_HYDROLASE-RELATED"/>
    <property type="match status" value="1"/>
</dbReference>
<keyword evidence="4" id="KW-1185">Reference proteome</keyword>
<comment type="function">
    <text evidence="1">Catalyzes the hydrolysis of queuosine 5'-phosphate, releasing the nucleobase queuine (q). Is required for salvage of queuine from exogenous queuosine (Q) that is imported and then converted to queuosine 5'-phosphate intracellularly.</text>
</comment>
<dbReference type="AlphaFoldDB" id="A0A1Y2CPP2"/>
<feature type="region of interest" description="Disordered" evidence="2">
    <location>
        <begin position="1"/>
        <end position="50"/>
    </location>
</feature>
<comment type="similarity">
    <text evidence="1">Belongs to the QNG1 protein family.</text>
</comment>
<keyword evidence="1" id="KW-0378">Hydrolase</keyword>
<evidence type="ECO:0000313" key="3">
    <source>
        <dbReference type="EMBL" id="ORY48953.1"/>
    </source>
</evidence>
<comment type="caution">
    <text evidence="3">The sequence shown here is derived from an EMBL/GenBank/DDBJ whole genome shotgun (WGS) entry which is preliminary data.</text>
</comment>
<evidence type="ECO:0000256" key="2">
    <source>
        <dbReference type="SAM" id="MobiDB-lite"/>
    </source>
</evidence>
<dbReference type="EC" id="3.2.2.-" evidence="1"/>
<feature type="region of interest" description="Disordered" evidence="2">
    <location>
        <begin position="64"/>
        <end position="121"/>
    </location>
</feature>
<dbReference type="PANTHER" id="PTHR21314:SF1">
    <property type="entry name" value="QUEUOSINE SALVAGE PROTEIN"/>
    <property type="match status" value="1"/>
</dbReference>
<gene>
    <name evidence="3" type="ORF">BCR33DRAFT_735147</name>
</gene>
<evidence type="ECO:0000313" key="4">
    <source>
        <dbReference type="Proteomes" id="UP000193642"/>
    </source>
</evidence>
<comment type="catalytic activity">
    <reaction evidence="1">
        <text>queuosine 5'-phosphate + H2O = queuine + D-ribose 5-phosphate</text>
        <dbReference type="Rhea" id="RHEA:75387"/>
        <dbReference type="ChEBI" id="CHEBI:15377"/>
        <dbReference type="ChEBI" id="CHEBI:17433"/>
        <dbReference type="ChEBI" id="CHEBI:78346"/>
        <dbReference type="ChEBI" id="CHEBI:194371"/>
    </reaction>
    <physiologicalReaction direction="left-to-right" evidence="1">
        <dbReference type="Rhea" id="RHEA:75388"/>
    </physiologicalReaction>
</comment>
<reference evidence="3 4" key="1">
    <citation type="submission" date="2016-07" db="EMBL/GenBank/DDBJ databases">
        <title>Pervasive Adenine N6-methylation of Active Genes in Fungi.</title>
        <authorList>
            <consortium name="DOE Joint Genome Institute"/>
            <person name="Mondo S.J."/>
            <person name="Dannebaum R.O."/>
            <person name="Kuo R.C."/>
            <person name="Labutti K."/>
            <person name="Haridas S."/>
            <person name="Kuo A."/>
            <person name="Salamov A."/>
            <person name="Ahrendt S.R."/>
            <person name="Lipzen A."/>
            <person name="Sullivan W."/>
            <person name="Andreopoulos W.B."/>
            <person name="Clum A."/>
            <person name="Lindquist E."/>
            <person name="Daum C."/>
            <person name="Ramamoorthy G.K."/>
            <person name="Gryganskyi A."/>
            <person name="Culley D."/>
            <person name="Magnuson J.K."/>
            <person name="James T.Y."/>
            <person name="O'Malley M.A."/>
            <person name="Stajich J.E."/>
            <person name="Spatafora J.W."/>
            <person name="Visel A."/>
            <person name="Grigoriev I.V."/>
        </authorList>
    </citation>
    <scope>NUCLEOTIDE SEQUENCE [LARGE SCALE GENOMIC DNA]</scope>
    <source>
        <strain evidence="3 4">JEL800</strain>
    </source>
</reference>
<feature type="compositionally biased region" description="Basic and acidic residues" evidence="2">
    <location>
        <begin position="1"/>
        <end position="11"/>
    </location>
</feature>
<dbReference type="OrthoDB" id="416777at2759"/>
<evidence type="ECO:0000256" key="1">
    <source>
        <dbReference type="RuleBase" id="RU365002"/>
    </source>
</evidence>
<accession>A0A1Y2CPP2</accession>
<protein>
    <recommendedName>
        <fullName evidence="1">Queuosine 5'-phosphate N-glycosylase/hydrolase</fullName>
        <ecNumber evidence="1">3.2.2.-</ecNumber>
    </recommendedName>
    <alternativeName>
        <fullName evidence="1">Queuosine-nucleotide N-glycosylase/hydrolase</fullName>
    </alternativeName>
</protein>
<dbReference type="Proteomes" id="UP000193642">
    <property type="component" value="Unassembled WGS sequence"/>
</dbReference>
<sequence>MADILRGEGDKSKRKIQSQSAPDLRHVAAAAKSKFSSEPTLEEPGTPEFVLAPMTPTISISAVEDFALEPPHEFNEVDKSSSEPVDTNDEFREPPPSSAPDVVPPLEPPRKLANSIQSSPAKSNRIELRHPIIISSLSVTECREIVATQPSLPHLPAANSSMETQSRAASLLHRRQDYNPFALPLKFDSPAAELDVLGITCALGFGSGYREELMAALERGPFDTVRFGVMSMYISQSGGLTASGMKELGLGDVAGLFGVPLNREVQHPTLPVTVSEHHALRPFAVKIQEVLNEVGRVLVGSGYSSLGAFLVKVCQGGVKGEELVKVLGDAFPACLGTWEGLVMLAQRLAYYVHKKFPELVKTSPFTTGADPAIVSNLEIQRKLNDGYDFGAVVVNDEDVEAEYSLRAAGVAAVEMMTEAAEKMDEWKGGKLNAMGLCAWLRGIEKVEKRLVNKATLFY</sequence>
<dbReference type="GO" id="GO:0006400">
    <property type="term" value="P:tRNA modification"/>
    <property type="evidence" value="ECO:0007669"/>
    <property type="project" value="TreeGrafter"/>
</dbReference>
<dbReference type="InterPro" id="IPR019438">
    <property type="entry name" value="Q_salvage"/>
</dbReference>
<proteinExistence type="inferred from homology"/>
<feature type="compositionally biased region" description="Basic and acidic residues" evidence="2">
    <location>
        <begin position="70"/>
        <end position="81"/>
    </location>
</feature>